<reference evidence="3 6" key="2">
    <citation type="submission" date="2017-10" db="EMBL/GenBank/DDBJ databases">
        <title>Draft genome sequences of Aggregatibacter actinomycetemcomitans strains 310a and 310b.</title>
        <authorList>
            <person name="May A.C."/>
            <person name="Ohta H."/>
            <person name="Maeda H."/>
            <person name="Kokeguchi S."/>
            <person name="Cugini C."/>
        </authorList>
    </citation>
    <scope>NUCLEOTIDE SEQUENCE [LARGE SCALE GENOMIC DNA]</scope>
    <source>
        <strain evidence="3 6">310b</strain>
    </source>
</reference>
<comment type="similarity">
    <text evidence="1">Belongs to the UPF0231 family.</text>
</comment>
<dbReference type="EMBL" id="PCGW01000016">
    <property type="protein sequence ID" value="PHO20160.1"/>
    <property type="molecule type" value="Genomic_DNA"/>
</dbReference>
<gene>
    <name evidence="2" type="ORF">ACT75_01495</name>
    <name evidence="3" type="ORF">CQR80_08500</name>
    <name evidence="4" type="ORF">FXB79_07845</name>
</gene>
<dbReference type="RefSeq" id="WP_005538696.1">
    <property type="nucleotide sequence ID" value="NZ_CP012959.1"/>
</dbReference>
<evidence type="ECO:0000256" key="1">
    <source>
        <dbReference type="ARBA" id="ARBA00005367"/>
    </source>
</evidence>
<dbReference type="Proteomes" id="UP000226080">
    <property type="component" value="Unassembled WGS sequence"/>
</dbReference>
<evidence type="ECO:0000313" key="6">
    <source>
        <dbReference type="Proteomes" id="UP000226080"/>
    </source>
</evidence>
<dbReference type="InterPro" id="IPR008249">
    <property type="entry name" value="UPF0231"/>
</dbReference>
<accession>A0A142FY06</accession>
<proteinExistence type="inferred from homology"/>
<evidence type="ECO:0000313" key="3">
    <source>
        <dbReference type="EMBL" id="PHO20160.1"/>
    </source>
</evidence>
<evidence type="ECO:0000313" key="4">
    <source>
        <dbReference type="EMBL" id="TYA38639.1"/>
    </source>
</evidence>
<dbReference type="Proteomes" id="UP000323012">
    <property type="component" value="Unassembled WGS sequence"/>
</dbReference>
<dbReference type="eggNOG" id="COG3112">
    <property type="taxonomic scope" value="Bacteria"/>
</dbReference>
<sequence>MDFQFTAYQGNIITKRSMEHSVFANRFNIEVRSDPQLNRSQTELEEIGFIVTPQSLPFAALKISPVFCILT</sequence>
<organism evidence="4 7">
    <name type="scientific">Aggregatibacter actinomycetemcomitans</name>
    <name type="common">Actinobacillus actinomycetemcomitans</name>
    <name type="synonym">Haemophilus actinomycetemcomitans</name>
    <dbReference type="NCBI Taxonomy" id="714"/>
    <lineage>
        <taxon>Bacteria</taxon>
        <taxon>Pseudomonadati</taxon>
        <taxon>Pseudomonadota</taxon>
        <taxon>Gammaproteobacteria</taxon>
        <taxon>Pasteurellales</taxon>
        <taxon>Pasteurellaceae</taxon>
        <taxon>Aggregatibacter</taxon>
    </lineage>
</organism>
<dbReference type="EMBL" id="VSED01000020">
    <property type="protein sequence ID" value="TYA38639.1"/>
    <property type="molecule type" value="Genomic_DNA"/>
</dbReference>
<evidence type="ECO:0000313" key="2">
    <source>
        <dbReference type="EMBL" id="AMQ93286.1"/>
    </source>
</evidence>
<evidence type="ECO:0000313" key="7">
    <source>
        <dbReference type="Proteomes" id="UP000323012"/>
    </source>
</evidence>
<dbReference type="EMBL" id="CP012959">
    <property type="protein sequence ID" value="AMQ93286.1"/>
    <property type="molecule type" value="Genomic_DNA"/>
</dbReference>
<dbReference type="OrthoDB" id="5739292at2"/>
<dbReference type="KEGG" id="aact:ACT75_01495"/>
<dbReference type="Proteomes" id="UP000072236">
    <property type="component" value="Chromosome"/>
</dbReference>
<name>A0A142FY06_AGGAC</name>
<reference evidence="4 7" key="3">
    <citation type="submission" date="2019-08" db="EMBL/GenBank/DDBJ databases">
        <title>Whole genome sequencing of Aggregatibacter actinomycetemcomitans cultured from blood stream infections in Denmark reveals a novel phylogenetic lineage expressing serotype a membrane O polysaccharide.</title>
        <authorList>
            <person name="Nedergaard S."/>
            <person name="Kobel C.M."/>
            <person name="Nielsen M.B."/>
            <person name="Moeller R.T."/>
            <person name="Jensen A.B."/>
            <person name="Noerskov-Lauritsen N."/>
        </authorList>
    </citation>
    <scope>NUCLEOTIDE SEQUENCE [LARGE SCALE GENOMIC DNA]</scope>
    <source>
        <strain evidence="4 7">PN_563</strain>
    </source>
</reference>
<dbReference type="Pfam" id="PF06062">
    <property type="entry name" value="UPF0231"/>
    <property type="match status" value="1"/>
</dbReference>
<reference evidence="2 5" key="1">
    <citation type="submission" date="2015-10" db="EMBL/GenBank/DDBJ databases">
        <title>Tn-seq of a polymicrobial infection.</title>
        <authorList>
            <person name="Stacy A."/>
            <person name="Rumbaugh K.P."/>
            <person name="Whiteley M."/>
        </authorList>
    </citation>
    <scope>NUCLEOTIDE SEQUENCE [LARGE SCALE GENOMIC DNA]</scope>
    <source>
        <strain evidence="2 5">624</strain>
    </source>
</reference>
<keyword evidence="6" id="KW-1185">Reference proteome</keyword>
<evidence type="ECO:0000313" key="5">
    <source>
        <dbReference type="Proteomes" id="UP000072236"/>
    </source>
</evidence>
<protein>
    <submittedName>
        <fullName evidence="4">Uncharacterized protein</fullName>
    </submittedName>
</protein>
<dbReference type="AlphaFoldDB" id="A0A142FY06"/>